<dbReference type="PROSITE" id="PS51257">
    <property type="entry name" value="PROKAR_LIPOPROTEIN"/>
    <property type="match status" value="1"/>
</dbReference>
<dbReference type="Proteomes" id="UP001595887">
    <property type="component" value="Unassembled WGS sequence"/>
</dbReference>
<comment type="caution">
    <text evidence="2">The sequence shown here is derived from an EMBL/GenBank/DDBJ whole genome shotgun (WGS) entry which is preliminary data.</text>
</comment>
<sequence>MKLRKYAALGLAIIAPLGLSGCLILPGEFTSEMTVMKSGEFSFSYKGQIQLLGLANMLGESLSDEGAVGEFEASCWGPAPDPKTEEAKKEEEKKAQKKLTAYEKSHRNEAALAKIKLGKTGTAASATAQEDYELVQEDAPAKPDEDDSDTNESDETAAEAAAAAVEAVREEVEDSDFSERECTAAEVEEQRAEWDEAQAARKKREEEQKKIFAMLLGGIDPKDPKTIERFTKEVERLAGWNKVEHLGDGLFMVDYTTKGQLADDFAFPVIPRYAIGQPMIHITRWDDGRLRVEAPAFHSDPDFSLLAMMGGSAMTGMMRGQEPKVQPVAVKGTFTLTTDAEILANNTEEGPADQGGMKKLSWEVSPDIFGPPMALLKLK</sequence>
<gene>
    <name evidence="2" type="ORF">ACFOWX_08215</name>
</gene>
<feature type="compositionally biased region" description="Acidic residues" evidence="1">
    <location>
        <begin position="144"/>
        <end position="157"/>
    </location>
</feature>
<proteinExistence type="predicted"/>
<reference evidence="3" key="1">
    <citation type="journal article" date="2019" name="Int. J. Syst. Evol. Microbiol.">
        <title>The Global Catalogue of Microorganisms (GCM) 10K type strain sequencing project: providing services to taxonomists for standard genome sequencing and annotation.</title>
        <authorList>
            <consortium name="The Broad Institute Genomics Platform"/>
            <consortium name="The Broad Institute Genome Sequencing Center for Infectious Disease"/>
            <person name="Wu L."/>
            <person name="Ma J."/>
        </authorList>
    </citation>
    <scope>NUCLEOTIDE SEQUENCE [LARGE SCALE GENOMIC DNA]</scope>
    <source>
        <strain evidence="3">CECT 8531</strain>
    </source>
</reference>
<dbReference type="RefSeq" id="WP_381423057.1">
    <property type="nucleotide sequence ID" value="NZ_JBHSDH010000013.1"/>
</dbReference>
<dbReference type="EMBL" id="JBHSDH010000013">
    <property type="protein sequence ID" value="MFC4292398.1"/>
    <property type="molecule type" value="Genomic_DNA"/>
</dbReference>
<name>A0ABV8RG66_9SPHN</name>
<feature type="region of interest" description="Disordered" evidence="1">
    <location>
        <begin position="134"/>
        <end position="159"/>
    </location>
</feature>
<keyword evidence="3" id="KW-1185">Reference proteome</keyword>
<evidence type="ECO:0000313" key="2">
    <source>
        <dbReference type="EMBL" id="MFC4292398.1"/>
    </source>
</evidence>
<accession>A0ABV8RG66</accession>
<protein>
    <submittedName>
        <fullName evidence="2">Uncharacterized protein</fullName>
    </submittedName>
</protein>
<evidence type="ECO:0000313" key="3">
    <source>
        <dbReference type="Proteomes" id="UP001595887"/>
    </source>
</evidence>
<organism evidence="2 3">
    <name type="scientific">Sphingorhabdus arenilitoris</name>
    <dbReference type="NCBI Taxonomy" id="1490041"/>
    <lineage>
        <taxon>Bacteria</taxon>
        <taxon>Pseudomonadati</taxon>
        <taxon>Pseudomonadota</taxon>
        <taxon>Alphaproteobacteria</taxon>
        <taxon>Sphingomonadales</taxon>
        <taxon>Sphingomonadaceae</taxon>
        <taxon>Sphingorhabdus</taxon>
    </lineage>
</organism>
<evidence type="ECO:0000256" key="1">
    <source>
        <dbReference type="SAM" id="MobiDB-lite"/>
    </source>
</evidence>